<dbReference type="Gene3D" id="2.60.120.330">
    <property type="entry name" value="B-lactam Antibiotic, Isopenicillin N Synthase, Chain"/>
    <property type="match status" value="1"/>
</dbReference>
<evidence type="ECO:0000313" key="4">
    <source>
        <dbReference type="EMBL" id="KAJ4394860.1"/>
    </source>
</evidence>
<dbReference type="GO" id="GO:0016491">
    <property type="term" value="F:oxidoreductase activity"/>
    <property type="evidence" value="ECO:0007669"/>
    <property type="project" value="UniProtKB-KW"/>
</dbReference>
<dbReference type="AlphaFoldDB" id="A0A9W8YXW1"/>
<proteinExistence type="inferred from homology"/>
<dbReference type="GO" id="GO:0044283">
    <property type="term" value="P:small molecule biosynthetic process"/>
    <property type="evidence" value="ECO:0007669"/>
    <property type="project" value="UniProtKB-ARBA"/>
</dbReference>
<dbReference type="InterPro" id="IPR005123">
    <property type="entry name" value="Oxoglu/Fe-dep_dioxygenase_dom"/>
</dbReference>
<gene>
    <name evidence="4" type="ORF">N0V93_004080</name>
</gene>
<keyword evidence="2" id="KW-0560">Oxidoreductase</keyword>
<evidence type="ECO:0000259" key="3">
    <source>
        <dbReference type="PROSITE" id="PS51471"/>
    </source>
</evidence>
<sequence length="383" mass="42896">MAAALPVIDFSRWLQGSAEEKKQVAHDLAEACRQVGFVYVINHGVPDDLLEEAFSWSKKLFDLPEEKKMLAPHPPGPNVHRGYSWPGLEKVSQYIHQDGVDSDEEDQQLRQVQDCKESYEIGSETCESQPNQWLPEDVLPGFRNFTTGFYWTCFDTAKELLKAIAIGIGLEDEDYLLRFHSGDNNQLRLLHYPPVERDKLSSNAIARMPAHSDWGSITMLFQDDCGGLQVEAAREPGEFVDAPPIRGALIMNVGDLLMRWSNGESPATKRFPLVFPGSLSCREGFRSADFSQDYLKSTLHRVTVPPVAAEQPAGGKAMTRARYSIPYFVSPDPTSVIECLPACADLTNPAKYPPVVQDDYRRLRAKLQYTEKPEDSATPISAF</sequence>
<dbReference type="InterPro" id="IPR026992">
    <property type="entry name" value="DIOX_N"/>
</dbReference>
<accession>A0A9W8YXW1</accession>
<dbReference type="Proteomes" id="UP001140453">
    <property type="component" value="Unassembled WGS sequence"/>
</dbReference>
<keyword evidence="2" id="KW-0479">Metal-binding</keyword>
<evidence type="ECO:0000256" key="1">
    <source>
        <dbReference type="ARBA" id="ARBA00008056"/>
    </source>
</evidence>
<dbReference type="PRINTS" id="PR00682">
    <property type="entry name" value="IPNSYNTHASE"/>
</dbReference>
<organism evidence="4 5">
    <name type="scientific">Gnomoniopsis smithogilvyi</name>
    <dbReference type="NCBI Taxonomy" id="1191159"/>
    <lineage>
        <taxon>Eukaryota</taxon>
        <taxon>Fungi</taxon>
        <taxon>Dikarya</taxon>
        <taxon>Ascomycota</taxon>
        <taxon>Pezizomycotina</taxon>
        <taxon>Sordariomycetes</taxon>
        <taxon>Sordariomycetidae</taxon>
        <taxon>Diaporthales</taxon>
        <taxon>Gnomoniaceae</taxon>
        <taxon>Gnomoniopsis</taxon>
    </lineage>
</organism>
<reference evidence="4" key="1">
    <citation type="submission" date="2022-10" db="EMBL/GenBank/DDBJ databases">
        <title>Tapping the CABI collections for fungal endophytes: first genome assemblies for Collariella, Neodidymelliopsis, Ascochyta clinopodiicola, Didymella pomorum, Didymosphaeria variabile, Neocosmospora piperis and Neocucurbitaria cava.</title>
        <authorList>
            <person name="Hill R."/>
        </authorList>
    </citation>
    <scope>NUCLEOTIDE SEQUENCE</scope>
    <source>
        <strain evidence="4">IMI 355082</strain>
    </source>
</reference>
<evidence type="ECO:0000313" key="5">
    <source>
        <dbReference type="Proteomes" id="UP001140453"/>
    </source>
</evidence>
<comment type="caution">
    <text evidence="4">The sequence shown here is derived from an EMBL/GenBank/DDBJ whole genome shotgun (WGS) entry which is preliminary data.</text>
</comment>
<dbReference type="PROSITE" id="PS51471">
    <property type="entry name" value="FE2OG_OXY"/>
    <property type="match status" value="1"/>
</dbReference>
<feature type="domain" description="Fe2OG dioxygenase" evidence="3">
    <location>
        <begin position="183"/>
        <end position="331"/>
    </location>
</feature>
<dbReference type="PANTHER" id="PTHR47990">
    <property type="entry name" value="2-OXOGLUTARATE (2OG) AND FE(II)-DEPENDENT OXYGENASE SUPERFAMILY PROTEIN-RELATED"/>
    <property type="match status" value="1"/>
</dbReference>
<dbReference type="OrthoDB" id="288590at2759"/>
<dbReference type="InterPro" id="IPR050231">
    <property type="entry name" value="Iron_ascorbate_oxido_reductase"/>
</dbReference>
<keyword evidence="5" id="KW-1185">Reference proteome</keyword>
<keyword evidence="2" id="KW-0408">Iron</keyword>
<dbReference type="Pfam" id="PF14226">
    <property type="entry name" value="DIOX_N"/>
    <property type="match status" value="1"/>
</dbReference>
<comment type="similarity">
    <text evidence="1 2">Belongs to the iron/ascorbate-dependent oxidoreductase family.</text>
</comment>
<dbReference type="SUPFAM" id="SSF51197">
    <property type="entry name" value="Clavaminate synthase-like"/>
    <property type="match status" value="2"/>
</dbReference>
<dbReference type="InterPro" id="IPR027443">
    <property type="entry name" value="IPNS-like_sf"/>
</dbReference>
<evidence type="ECO:0000256" key="2">
    <source>
        <dbReference type="RuleBase" id="RU003682"/>
    </source>
</evidence>
<dbReference type="Pfam" id="PF03171">
    <property type="entry name" value="2OG-FeII_Oxy"/>
    <property type="match status" value="1"/>
</dbReference>
<dbReference type="GO" id="GO:0046872">
    <property type="term" value="F:metal ion binding"/>
    <property type="evidence" value="ECO:0007669"/>
    <property type="project" value="UniProtKB-KW"/>
</dbReference>
<dbReference type="InterPro" id="IPR044861">
    <property type="entry name" value="IPNS-like_FE2OG_OXY"/>
</dbReference>
<dbReference type="EMBL" id="JAPEVB010000002">
    <property type="protein sequence ID" value="KAJ4394860.1"/>
    <property type="molecule type" value="Genomic_DNA"/>
</dbReference>
<name>A0A9W8YXW1_9PEZI</name>
<protein>
    <recommendedName>
        <fullName evidence="3">Fe2OG dioxygenase domain-containing protein</fullName>
    </recommendedName>
</protein>